<dbReference type="InterPro" id="IPR017441">
    <property type="entry name" value="Protein_kinase_ATP_BS"/>
</dbReference>
<dbReference type="InterPro" id="IPR000719">
    <property type="entry name" value="Prot_kinase_dom"/>
</dbReference>
<evidence type="ECO:0000256" key="3">
    <source>
        <dbReference type="ARBA" id="ARBA00022679"/>
    </source>
</evidence>
<evidence type="ECO:0000256" key="7">
    <source>
        <dbReference type="ARBA" id="ARBA00047899"/>
    </source>
</evidence>
<dbReference type="InterPro" id="IPR051334">
    <property type="entry name" value="SRPK"/>
</dbReference>
<keyword evidence="4 9" id="KW-0547">Nucleotide-binding</keyword>
<dbReference type="Gene3D" id="3.30.200.20">
    <property type="entry name" value="Phosphorylase Kinase, domain 1"/>
    <property type="match status" value="1"/>
</dbReference>
<dbReference type="PROSITE" id="PS00108">
    <property type="entry name" value="PROTEIN_KINASE_ST"/>
    <property type="match status" value="1"/>
</dbReference>
<dbReference type="GO" id="GO:0004674">
    <property type="term" value="F:protein serine/threonine kinase activity"/>
    <property type="evidence" value="ECO:0007669"/>
    <property type="project" value="UniProtKB-KW"/>
</dbReference>
<dbReference type="SMART" id="SM00220">
    <property type="entry name" value="S_TKc"/>
    <property type="match status" value="1"/>
</dbReference>
<dbReference type="InterPro" id="IPR008271">
    <property type="entry name" value="Ser/Thr_kinase_AS"/>
</dbReference>
<keyword evidence="2 10" id="KW-0723">Serine/threonine-protein kinase</keyword>
<dbReference type="GO" id="GO:0005524">
    <property type="term" value="F:ATP binding"/>
    <property type="evidence" value="ECO:0007669"/>
    <property type="project" value="UniProtKB-UniRule"/>
</dbReference>
<name>A0A2S4KYA7_9HYPO</name>
<evidence type="ECO:0000313" key="12">
    <source>
        <dbReference type="EMBL" id="POR35161.1"/>
    </source>
</evidence>
<evidence type="ECO:0000256" key="5">
    <source>
        <dbReference type="ARBA" id="ARBA00022777"/>
    </source>
</evidence>
<dbReference type="Proteomes" id="UP000237481">
    <property type="component" value="Unassembled WGS sequence"/>
</dbReference>
<evidence type="ECO:0000256" key="4">
    <source>
        <dbReference type="ARBA" id="ARBA00022741"/>
    </source>
</evidence>
<dbReference type="PANTHER" id="PTHR47634">
    <property type="entry name" value="PROTEIN KINASE DOMAIN-CONTAINING PROTEIN-RELATED"/>
    <property type="match status" value="1"/>
</dbReference>
<dbReference type="OrthoDB" id="5979581at2759"/>
<comment type="catalytic activity">
    <reaction evidence="7">
        <text>L-threonyl-[protein] + ATP = O-phospho-L-threonyl-[protein] + ADP + H(+)</text>
        <dbReference type="Rhea" id="RHEA:46608"/>
        <dbReference type="Rhea" id="RHEA-COMP:11060"/>
        <dbReference type="Rhea" id="RHEA-COMP:11605"/>
        <dbReference type="ChEBI" id="CHEBI:15378"/>
        <dbReference type="ChEBI" id="CHEBI:30013"/>
        <dbReference type="ChEBI" id="CHEBI:30616"/>
        <dbReference type="ChEBI" id="CHEBI:61977"/>
        <dbReference type="ChEBI" id="CHEBI:456216"/>
        <dbReference type="EC" id="2.7.11.1"/>
    </reaction>
</comment>
<dbReference type="EMBL" id="PKSG01000464">
    <property type="protein sequence ID" value="POR35161.1"/>
    <property type="molecule type" value="Genomic_DNA"/>
</dbReference>
<keyword evidence="3" id="KW-0808">Transferase</keyword>
<dbReference type="EC" id="2.7.11.1" evidence="1"/>
<evidence type="ECO:0000256" key="8">
    <source>
        <dbReference type="ARBA" id="ARBA00048679"/>
    </source>
</evidence>
<evidence type="ECO:0000256" key="6">
    <source>
        <dbReference type="ARBA" id="ARBA00022840"/>
    </source>
</evidence>
<feature type="domain" description="Protein kinase" evidence="11">
    <location>
        <begin position="62"/>
        <end position="416"/>
    </location>
</feature>
<evidence type="ECO:0000259" key="11">
    <source>
        <dbReference type="PROSITE" id="PS50011"/>
    </source>
</evidence>
<keyword evidence="13" id="KW-1185">Reference proteome</keyword>
<dbReference type="STRING" id="94208.A0A2S4KYA7"/>
<dbReference type="Gene3D" id="1.10.510.10">
    <property type="entry name" value="Transferase(Phosphotransferase) domain 1"/>
    <property type="match status" value="1"/>
</dbReference>
<dbReference type="PROSITE" id="PS00107">
    <property type="entry name" value="PROTEIN_KINASE_ATP"/>
    <property type="match status" value="1"/>
</dbReference>
<evidence type="ECO:0000256" key="2">
    <source>
        <dbReference type="ARBA" id="ARBA00022527"/>
    </source>
</evidence>
<feature type="binding site" evidence="9">
    <location>
        <position position="96"/>
    </location>
    <ligand>
        <name>ATP</name>
        <dbReference type="ChEBI" id="CHEBI:30616"/>
    </ligand>
</feature>
<dbReference type="Pfam" id="PF00069">
    <property type="entry name" value="Pkinase"/>
    <property type="match status" value="1"/>
</dbReference>
<dbReference type="SUPFAM" id="SSF56112">
    <property type="entry name" value="Protein kinase-like (PK-like)"/>
    <property type="match status" value="1"/>
</dbReference>
<dbReference type="GO" id="GO:0000245">
    <property type="term" value="P:spliceosomal complex assembly"/>
    <property type="evidence" value="ECO:0007669"/>
    <property type="project" value="TreeGrafter"/>
</dbReference>
<reference evidence="12 13" key="1">
    <citation type="submission" date="2018-01" db="EMBL/GenBank/DDBJ databases">
        <title>Harnessing the power of phylogenomics to disentangle the directionality and signatures of interkingdom host jumping in the parasitic fungal genus Tolypocladium.</title>
        <authorList>
            <person name="Quandt C.A."/>
            <person name="Patterson W."/>
            <person name="Spatafora J.W."/>
        </authorList>
    </citation>
    <scope>NUCLEOTIDE SEQUENCE [LARGE SCALE GENOMIC DNA]</scope>
    <source>
        <strain evidence="12 13">NRBC 100945</strain>
    </source>
</reference>
<dbReference type="GO" id="GO:0050684">
    <property type="term" value="P:regulation of mRNA processing"/>
    <property type="evidence" value="ECO:0007669"/>
    <property type="project" value="TreeGrafter"/>
</dbReference>
<dbReference type="PROSITE" id="PS50011">
    <property type="entry name" value="PROTEIN_KINASE_DOM"/>
    <property type="match status" value="1"/>
</dbReference>
<comment type="caution">
    <text evidence="12">The sequence shown here is derived from an EMBL/GenBank/DDBJ whole genome shotgun (WGS) entry which is preliminary data.</text>
</comment>
<keyword evidence="5 12" id="KW-0418">Kinase</keyword>
<dbReference type="PANTHER" id="PTHR47634:SF9">
    <property type="entry name" value="PROTEIN KINASE DOMAIN-CONTAINING PROTEIN-RELATED"/>
    <property type="match status" value="1"/>
</dbReference>
<comment type="catalytic activity">
    <reaction evidence="8">
        <text>L-seryl-[protein] + ATP = O-phospho-L-seryl-[protein] + ADP + H(+)</text>
        <dbReference type="Rhea" id="RHEA:17989"/>
        <dbReference type="Rhea" id="RHEA-COMP:9863"/>
        <dbReference type="Rhea" id="RHEA-COMP:11604"/>
        <dbReference type="ChEBI" id="CHEBI:15378"/>
        <dbReference type="ChEBI" id="CHEBI:29999"/>
        <dbReference type="ChEBI" id="CHEBI:30616"/>
        <dbReference type="ChEBI" id="CHEBI:83421"/>
        <dbReference type="ChEBI" id="CHEBI:456216"/>
        <dbReference type="EC" id="2.7.11.1"/>
    </reaction>
</comment>
<accession>A0A2S4KYA7</accession>
<dbReference type="AlphaFoldDB" id="A0A2S4KYA7"/>
<evidence type="ECO:0000256" key="10">
    <source>
        <dbReference type="RuleBase" id="RU000304"/>
    </source>
</evidence>
<comment type="similarity">
    <text evidence="10">Belongs to the protein kinase superfamily.</text>
</comment>
<keyword evidence="6 9" id="KW-0067">ATP-binding</keyword>
<evidence type="ECO:0000256" key="9">
    <source>
        <dbReference type="PROSITE-ProRule" id="PRU10141"/>
    </source>
</evidence>
<dbReference type="InterPro" id="IPR011009">
    <property type="entry name" value="Kinase-like_dom_sf"/>
</dbReference>
<proteinExistence type="inferred from homology"/>
<organism evidence="12 13">
    <name type="scientific">Tolypocladium paradoxum</name>
    <dbReference type="NCBI Taxonomy" id="94208"/>
    <lineage>
        <taxon>Eukaryota</taxon>
        <taxon>Fungi</taxon>
        <taxon>Dikarya</taxon>
        <taxon>Ascomycota</taxon>
        <taxon>Pezizomycotina</taxon>
        <taxon>Sordariomycetes</taxon>
        <taxon>Hypocreomycetidae</taxon>
        <taxon>Hypocreales</taxon>
        <taxon>Ophiocordycipitaceae</taxon>
        <taxon>Tolypocladium</taxon>
    </lineage>
</organism>
<evidence type="ECO:0000313" key="13">
    <source>
        <dbReference type="Proteomes" id="UP000237481"/>
    </source>
</evidence>
<protein>
    <recommendedName>
        <fullName evidence="1">non-specific serine/threonine protein kinase</fullName>
        <ecNumber evidence="1">2.7.11.1</ecNumber>
    </recommendedName>
</protein>
<gene>
    <name evidence="12" type="ORF">TPAR_04640</name>
</gene>
<sequence length="423" mass="48548">MFSLKQCRARPTMVLRHSPWPPSPTVAPRLDPRQAIEEEKTPYYHPSHFYPARLGQILNERYQLATKLGYGSSSTVWLARDLHCWRWSRERYVAIKINTSNHHNHKNVAENELAILKHISRMNRGHEGWNFVRRLLDSFTIDGVSGKHLCLVLEPLREPLWLYRRRFVGGVIPSDILKIMVQMILHGLDYLHSECQIIHTDLKPDNVLVKIEDPTVLEKDVRDEYQHPLPQKLVTGRTIYLSRNNYGPFSVPAGIVQITDFGLSVSGTTPRNGCIQAEIYRAPEVVLDVGYTYSADIWSLGVMLWDLLEGKALFSPVDARKDGDYDDHIHLAQMTALMGSPPEHLLARGRRTSMFFDPNGQLKGLELVPKDFSFENAITMLSSEEKTMFTGFVKKMVTWDPEDRSSAKELLNDPWLYTDLGRT</sequence>
<evidence type="ECO:0000256" key="1">
    <source>
        <dbReference type="ARBA" id="ARBA00012513"/>
    </source>
</evidence>